<sequence>MNIAFGQPQFAAGAEIGRHGAELQRTFGNIIDLQQLPDGSEHPIAAQQTAALPGKIHQTNDVPIAERPHPLLHHRQTVTGECRPHQCTDRAAGNDINLNPQFL</sequence>
<dbReference type="AlphaFoldDB" id="A0A0J7JW99"/>
<evidence type="ECO:0000313" key="2">
    <source>
        <dbReference type="Proteomes" id="UP000036403"/>
    </source>
</evidence>
<organism evidence="1 2">
    <name type="scientific">Lasius niger</name>
    <name type="common">Black garden ant</name>
    <dbReference type="NCBI Taxonomy" id="67767"/>
    <lineage>
        <taxon>Eukaryota</taxon>
        <taxon>Metazoa</taxon>
        <taxon>Ecdysozoa</taxon>
        <taxon>Arthropoda</taxon>
        <taxon>Hexapoda</taxon>
        <taxon>Insecta</taxon>
        <taxon>Pterygota</taxon>
        <taxon>Neoptera</taxon>
        <taxon>Endopterygota</taxon>
        <taxon>Hymenoptera</taxon>
        <taxon>Apocrita</taxon>
        <taxon>Aculeata</taxon>
        <taxon>Formicoidea</taxon>
        <taxon>Formicidae</taxon>
        <taxon>Formicinae</taxon>
        <taxon>Lasius</taxon>
        <taxon>Lasius</taxon>
    </lineage>
</organism>
<keyword evidence="2" id="KW-1185">Reference proteome</keyword>
<dbReference type="PaxDb" id="67767-A0A0J7JW99"/>
<name>A0A0J7JW99_LASNI</name>
<evidence type="ECO:0000313" key="1">
    <source>
        <dbReference type="EMBL" id="KMQ82136.1"/>
    </source>
</evidence>
<proteinExistence type="predicted"/>
<protein>
    <submittedName>
        <fullName evidence="1">Rab-like gtpase activating protein</fullName>
    </submittedName>
</protein>
<dbReference type="Proteomes" id="UP000036403">
    <property type="component" value="Unassembled WGS sequence"/>
</dbReference>
<reference evidence="1 2" key="1">
    <citation type="submission" date="2015-04" db="EMBL/GenBank/DDBJ databases">
        <title>Lasius niger genome sequencing.</title>
        <authorList>
            <person name="Konorov E.A."/>
            <person name="Nikitin M.A."/>
            <person name="Kirill M.V."/>
            <person name="Chang P."/>
        </authorList>
    </citation>
    <scope>NUCLEOTIDE SEQUENCE [LARGE SCALE GENOMIC DNA]</scope>
    <source>
        <tissue evidence="1">Whole</tissue>
    </source>
</reference>
<dbReference type="EMBL" id="LBMM01028008">
    <property type="protein sequence ID" value="KMQ82136.1"/>
    <property type="molecule type" value="Genomic_DNA"/>
</dbReference>
<gene>
    <name evidence="1" type="ORF">RF55_24048</name>
</gene>
<accession>A0A0J7JW99</accession>
<comment type="caution">
    <text evidence="1">The sequence shown here is derived from an EMBL/GenBank/DDBJ whole genome shotgun (WGS) entry which is preliminary data.</text>
</comment>